<dbReference type="Proteomes" id="UP001153148">
    <property type="component" value="Unassembled WGS sequence"/>
</dbReference>
<comment type="caution">
    <text evidence="1">The sequence shown here is derived from an EMBL/GenBank/DDBJ whole genome shotgun (WGS) entry which is preliminary data.</text>
</comment>
<dbReference type="EMBL" id="CAJPIN010025848">
    <property type="protein sequence ID" value="CAG2063357.1"/>
    <property type="molecule type" value="Genomic_DNA"/>
</dbReference>
<name>A0ABN7P8H0_TIMPD</name>
<accession>A0ABN7P8H0</accession>
<keyword evidence="2" id="KW-1185">Reference proteome</keyword>
<sequence length="159" mass="16873">GVDDTVGMDENELDLTLSFMDTYVCEYLEQGGLPYTPSHVSIGEVTPPSSSWDLVSSTNSHSSRSYSLARGSHPSSIQAVLLVSLEVLTPLPSSIQAVLLVSLEVLTPLPSSIQAVLLVGFPKLVLHLRPVTISIVCYVVSSFEATATGDQSACQASLH</sequence>
<reference evidence="1" key="1">
    <citation type="submission" date="2021-03" db="EMBL/GenBank/DDBJ databases">
        <authorList>
            <person name="Tran Van P."/>
        </authorList>
    </citation>
    <scope>NUCLEOTIDE SEQUENCE</scope>
</reference>
<protein>
    <submittedName>
        <fullName evidence="1">Uncharacterized protein</fullName>
    </submittedName>
</protein>
<evidence type="ECO:0000313" key="2">
    <source>
        <dbReference type="Proteomes" id="UP001153148"/>
    </source>
</evidence>
<proteinExistence type="predicted"/>
<gene>
    <name evidence="1" type="ORF">TPAB3V08_LOCUS10304</name>
</gene>
<feature type="non-terminal residue" evidence="1">
    <location>
        <position position="1"/>
    </location>
</feature>
<organism evidence="1 2">
    <name type="scientific">Timema podura</name>
    <name type="common">Walking stick</name>
    <dbReference type="NCBI Taxonomy" id="61482"/>
    <lineage>
        <taxon>Eukaryota</taxon>
        <taxon>Metazoa</taxon>
        <taxon>Ecdysozoa</taxon>
        <taxon>Arthropoda</taxon>
        <taxon>Hexapoda</taxon>
        <taxon>Insecta</taxon>
        <taxon>Pterygota</taxon>
        <taxon>Neoptera</taxon>
        <taxon>Polyneoptera</taxon>
        <taxon>Phasmatodea</taxon>
        <taxon>Timematodea</taxon>
        <taxon>Timematoidea</taxon>
        <taxon>Timematidae</taxon>
        <taxon>Timema</taxon>
    </lineage>
</organism>
<evidence type="ECO:0000313" key="1">
    <source>
        <dbReference type="EMBL" id="CAG2063357.1"/>
    </source>
</evidence>